<reference evidence="2" key="1">
    <citation type="journal article" date="2022" name="Int. J. Syst. Evol. Microbiol.">
        <title>Granulimonas faecalis gen. nov., sp. nov., and Leptogranulimonas caecicola gen. nov., sp. nov., novel lactate-producing Atopobiaceae bacteria isolated from mouse intestines, and an emended description of the family Atopobiaceae.</title>
        <authorList>
            <person name="Morinaga K."/>
            <person name="Kusada H."/>
            <person name="Sakamoto S."/>
            <person name="Murakami T."/>
            <person name="Toyoda A."/>
            <person name="Mori H."/>
            <person name="Meng X.Y."/>
            <person name="Takashino M."/>
            <person name="Murotomi K."/>
            <person name="Tamaki H."/>
        </authorList>
    </citation>
    <scope>NUCLEOTIDE SEQUENCE</scope>
    <source>
        <strain evidence="2">OPF53</strain>
    </source>
</reference>
<keyword evidence="1" id="KW-0812">Transmembrane</keyword>
<evidence type="ECO:0000313" key="3">
    <source>
        <dbReference type="Proteomes" id="UP001055025"/>
    </source>
</evidence>
<feature type="transmembrane region" description="Helical" evidence="1">
    <location>
        <begin position="115"/>
        <end position="136"/>
    </location>
</feature>
<dbReference type="RefSeq" id="WP_135978687.1">
    <property type="nucleotide sequence ID" value="NZ_BQKC01000001.1"/>
</dbReference>
<gene>
    <name evidence="2" type="ORF">ATOP_05450</name>
</gene>
<dbReference type="Proteomes" id="UP001055025">
    <property type="component" value="Unassembled WGS sequence"/>
</dbReference>
<protein>
    <submittedName>
        <fullName evidence="2">Uncharacterized protein</fullName>
    </submittedName>
</protein>
<feature type="transmembrane region" description="Helical" evidence="1">
    <location>
        <begin position="85"/>
        <end position="109"/>
    </location>
</feature>
<keyword evidence="1" id="KW-1133">Transmembrane helix</keyword>
<dbReference type="AlphaFoldDB" id="A0AAV5AZC0"/>
<evidence type="ECO:0000256" key="1">
    <source>
        <dbReference type="SAM" id="Phobius"/>
    </source>
</evidence>
<name>A0AAV5AZC0_9ACTN</name>
<sequence length="157" mass="16664">MATDRNDRAPHGAERPSWPSVLSAVAVRACVIFTVACAVALAVGTAAGAAGVAYGWSLLAASAAGAVLQAVFFTDVLIRGVPYPVRVLLFGVGFYGLLAWVAAACRWFPVDRPGAWVMFTAFYLGGLVAGCVAQTVRERAEERRLAEHLDRWKGGRL</sequence>
<keyword evidence="3" id="KW-1185">Reference proteome</keyword>
<proteinExistence type="predicted"/>
<dbReference type="EMBL" id="BQKC01000001">
    <property type="protein sequence ID" value="GJM54890.1"/>
    <property type="molecule type" value="Genomic_DNA"/>
</dbReference>
<accession>A0AAV5AZC0</accession>
<keyword evidence="1" id="KW-0472">Membrane</keyword>
<feature type="transmembrane region" description="Helical" evidence="1">
    <location>
        <begin position="53"/>
        <end position="73"/>
    </location>
</feature>
<feature type="transmembrane region" description="Helical" evidence="1">
    <location>
        <begin position="21"/>
        <end position="47"/>
    </location>
</feature>
<evidence type="ECO:0000313" key="2">
    <source>
        <dbReference type="EMBL" id="GJM54890.1"/>
    </source>
</evidence>
<comment type="caution">
    <text evidence="2">The sequence shown here is derived from an EMBL/GenBank/DDBJ whole genome shotgun (WGS) entry which is preliminary data.</text>
</comment>
<organism evidence="2 3">
    <name type="scientific">Granulimonas faecalis</name>
    <dbReference type="NCBI Taxonomy" id="2894155"/>
    <lineage>
        <taxon>Bacteria</taxon>
        <taxon>Bacillati</taxon>
        <taxon>Actinomycetota</taxon>
        <taxon>Coriobacteriia</taxon>
        <taxon>Coriobacteriales</taxon>
        <taxon>Kribbibacteriaceae</taxon>
        <taxon>Granulimonas</taxon>
    </lineage>
</organism>